<dbReference type="AlphaFoldDB" id="A0A6C0AKM8"/>
<organism evidence="1">
    <name type="scientific">viral metagenome</name>
    <dbReference type="NCBI Taxonomy" id="1070528"/>
    <lineage>
        <taxon>unclassified sequences</taxon>
        <taxon>metagenomes</taxon>
        <taxon>organismal metagenomes</taxon>
    </lineage>
</organism>
<sequence>MYKYWIKEIPLTSNLKNNINLLIKNPTIFKKEEIKDLIITPNGYYSLNENYILQNNNNNFQTIKDYLENYTLLINKINFDKRKNIIMKIPFNHKKIIQKIIKLSFDKKTNTYLNIEFTNNKVTDFYFTSPLNYENYNLKNNIGSFLSRLM</sequence>
<reference evidence="1" key="1">
    <citation type="journal article" date="2020" name="Nature">
        <title>Giant virus diversity and host interactions through global metagenomics.</title>
        <authorList>
            <person name="Schulz F."/>
            <person name="Roux S."/>
            <person name="Paez-Espino D."/>
            <person name="Jungbluth S."/>
            <person name="Walsh D.A."/>
            <person name="Denef V.J."/>
            <person name="McMahon K.D."/>
            <person name="Konstantinidis K.T."/>
            <person name="Eloe-Fadrosh E.A."/>
            <person name="Kyrpides N.C."/>
            <person name="Woyke T."/>
        </authorList>
    </citation>
    <scope>NUCLEOTIDE SEQUENCE</scope>
    <source>
        <strain evidence="1">GVMAG-S-1039698-54</strain>
    </source>
</reference>
<proteinExistence type="predicted"/>
<protein>
    <submittedName>
        <fullName evidence="1">Uncharacterized protein</fullName>
    </submittedName>
</protein>
<accession>A0A6C0AKM8</accession>
<dbReference type="EMBL" id="MN740677">
    <property type="protein sequence ID" value="QHS80292.1"/>
    <property type="molecule type" value="Genomic_DNA"/>
</dbReference>
<evidence type="ECO:0000313" key="1">
    <source>
        <dbReference type="EMBL" id="QHS80292.1"/>
    </source>
</evidence>
<name>A0A6C0AKM8_9ZZZZ</name>